<dbReference type="SUPFAM" id="SSF50156">
    <property type="entry name" value="PDZ domain-like"/>
    <property type="match status" value="1"/>
</dbReference>
<evidence type="ECO:0000259" key="2">
    <source>
        <dbReference type="Pfam" id="PF05299"/>
    </source>
</evidence>
<evidence type="ECO:0000256" key="1">
    <source>
        <dbReference type="SAM" id="SignalP"/>
    </source>
</evidence>
<dbReference type="InterPro" id="IPR027268">
    <property type="entry name" value="Peptidase_M4/M1_CTD_sf"/>
</dbReference>
<reference evidence="5" key="1">
    <citation type="submission" date="2019-12" db="EMBL/GenBank/DDBJ databases">
        <title>Complete genome of Terracaulis silvestris 0127_4.</title>
        <authorList>
            <person name="Vieira S."/>
            <person name="Riedel T."/>
            <person name="Sproer C."/>
            <person name="Pascual J."/>
            <person name="Boedeker C."/>
            <person name="Overmann J."/>
        </authorList>
    </citation>
    <scope>NUCLEOTIDE SEQUENCE [LARGE SCALE GENOMIC DNA]</scope>
    <source>
        <strain evidence="5">0127_4</strain>
    </source>
</reference>
<dbReference type="InterPro" id="IPR040756">
    <property type="entry name" value="Peptidase_M61_N"/>
</dbReference>
<dbReference type="PIRSF" id="PIRSF016493">
    <property type="entry name" value="Glycyl_aminpptds"/>
    <property type="match status" value="1"/>
</dbReference>
<dbReference type="Pfam" id="PF17899">
    <property type="entry name" value="Peptidase_M61_N"/>
    <property type="match status" value="1"/>
</dbReference>
<gene>
    <name evidence="4" type="ORF">DSM104635_00062</name>
</gene>
<protein>
    <recommendedName>
        <fullName evidence="6">Peptidase Do</fullName>
    </recommendedName>
</protein>
<evidence type="ECO:0008006" key="6">
    <source>
        <dbReference type="Google" id="ProtNLM"/>
    </source>
</evidence>
<proteinExistence type="predicted"/>
<accession>A0A6I6MFK5</accession>
<keyword evidence="1" id="KW-0732">Signal</keyword>
<dbReference type="RefSeq" id="WP_228445780.1">
    <property type="nucleotide sequence ID" value="NZ_CP047045.1"/>
</dbReference>
<dbReference type="Gene3D" id="1.10.390.10">
    <property type="entry name" value="Neutral Protease Domain 2"/>
    <property type="match status" value="1"/>
</dbReference>
<feature type="chain" id="PRO_5026151328" description="Peptidase Do" evidence="1">
    <location>
        <begin position="25"/>
        <end position="642"/>
    </location>
</feature>
<organism evidence="4 5">
    <name type="scientific">Terricaulis silvestris</name>
    <dbReference type="NCBI Taxonomy" id="2686094"/>
    <lineage>
        <taxon>Bacteria</taxon>
        <taxon>Pseudomonadati</taxon>
        <taxon>Pseudomonadota</taxon>
        <taxon>Alphaproteobacteria</taxon>
        <taxon>Caulobacterales</taxon>
        <taxon>Caulobacteraceae</taxon>
        <taxon>Terricaulis</taxon>
    </lineage>
</organism>
<dbReference type="Pfam" id="PF05299">
    <property type="entry name" value="Peptidase_M61"/>
    <property type="match status" value="1"/>
</dbReference>
<dbReference type="KEGG" id="tsv:DSM104635_00062"/>
<feature type="signal peptide" evidence="1">
    <location>
        <begin position="1"/>
        <end position="24"/>
    </location>
</feature>
<evidence type="ECO:0000259" key="3">
    <source>
        <dbReference type="Pfam" id="PF17899"/>
    </source>
</evidence>
<keyword evidence="5" id="KW-1185">Reference proteome</keyword>
<sequence length="642" mass="72186">MTSIMRGAAMATALFGAGFIPASAQNFAPLPPPVATPQDVAYPGVITLEVDATDTLRGIWTAREVIPVQPGPMTLLYAEWIPGKHSPRGPINLFAGLEFRANGELLPWRRDPVNVFAFHLDIPAGVTEIEARHQFVSPTATAQGRIVSTREMFNLNWETLLLYPSGHYARQIRFRPSITLPEDWQFAVALDGAETQGAVTRFAEVDLETLVDSPMFAGRYFRRIDLDPGARLPVYLNVVADEARLLEASEEQIRAHSNLVRQAYRLFGSQHYDHYDFLFSLSDRMGGVGIEHHRSSENGVDPGYFTDWDSSASERGLLPHEMVHSWNGKFRRPADMWTPNYEVPQQGSLLWVYEGMTQYWGTILTARSGLWTREQALDSLALTAATYQNMSGREWRSVADTTMDPVLSARRPSPWRSWQRNEDYYSEGLLIWLDADTLIREGTGNRRSLDDFSRAFFGVRNGEWQVPETYTFDDIVAGLNAVYRHDWATFLRTRIEGINTEPPLDGITRGGYRLVYTEERSDYQRDSESLNKNASFAYSIGLSFGDGGNVSAVQWDSPAFNQGITIGTQVVAVNDVAYSADVLRRSITAAKDSAEPIHLLVKNGDQYRTVELDYHGGLRYAHLERVSGTTDRLRAILAPRSR</sequence>
<feature type="domain" description="Peptidase M61 N-terminal" evidence="3">
    <location>
        <begin position="48"/>
        <end position="219"/>
    </location>
</feature>
<dbReference type="AlphaFoldDB" id="A0A6I6MFK5"/>
<evidence type="ECO:0000313" key="5">
    <source>
        <dbReference type="Proteomes" id="UP000431269"/>
    </source>
</evidence>
<feature type="domain" description="Peptidase M61 catalytic" evidence="2">
    <location>
        <begin position="315"/>
        <end position="431"/>
    </location>
</feature>
<dbReference type="InterPro" id="IPR007963">
    <property type="entry name" value="Peptidase_M61_catalytic"/>
</dbReference>
<evidence type="ECO:0000313" key="4">
    <source>
        <dbReference type="EMBL" id="QGZ93255.1"/>
    </source>
</evidence>
<dbReference type="InterPro" id="IPR024191">
    <property type="entry name" value="Peptidase_M61"/>
</dbReference>
<dbReference type="EMBL" id="CP047045">
    <property type="protein sequence ID" value="QGZ93255.1"/>
    <property type="molecule type" value="Genomic_DNA"/>
</dbReference>
<name>A0A6I6MFK5_9CAUL</name>
<dbReference type="Gene3D" id="2.60.40.3650">
    <property type="match status" value="1"/>
</dbReference>
<dbReference type="Proteomes" id="UP000431269">
    <property type="component" value="Chromosome"/>
</dbReference>
<dbReference type="InterPro" id="IPR036034">
    <property type="entry name" value="PDZ_sf"/>
</dbReference>